<dbReference type="PANTHER" id="PTHR47959:SF13">
    <property type="entry name" value="ATP-DEPENDENT RNA HELICASE RHLE"/>
    <property type="match status" value="1"/>
</dbReference>
<protein>
    <submittedName>
        <fullName evidence="11">DEAD/DEAH box helicase</fullName>
        <ecNumber evidence="11">3.6.4.-</ecNumber>
    </submittedName>
</protein>
<feature type="domain" description="Helicase ATP-binding" evidence="8">
    <location>
        <begin position="34"/>
        <end position="209"/>
    </location>
</feature>
<keyword evidence="12" id="KW-1185">Reference proteome</keyword>
<feature type="compositionally biased region" description="Basic and acidic residues" evidence="7">
    <location>
        <begin position="436"/>
        <end position="449"/>
    </location>
</feature>
<dbReference type="GO" id="GO:0016787">
    <property type="term" value="F:hydrolase activity"/>
    <property type="evidence" value="ECO:0007669"/>
    <property type="project" value="UniProtKB-KW"/>
</dbReference>
<proteinExistence type="inferred from homology"/>
<evidence type="ECO:0000256" key="2">
    <source>
        <dbReference type="ARBA" id="ARBA00022801"/>
    </source>
</evidence>
<feature type="compositionally biased region" description="Basic and acidic residues" evidence="7">
    <location>
        <begin position="398"/>
        <end position="408"/>
    </location>
</feature>
<dbReference type="SUPFAM" id="SSF52540">
    <property type="entry name" value="P-loop containing nucleoside triphosphate hydrolases"/>
    <property type="match status" value="1"/>
</dbReference>
<dbReference type="InterPro" id="IPR027417">
    <property type="entry name" value="P-loop_NTPase"/>
</dbReference>
<dbReference type="RefSeq" id="WP_374037182.1">
    <property type="nucleotide sequence ID" value="NZ_CP169082.1"/>
</dbReference>
<keyword evidence="2 11" id="KW-0378">Hydrolase</keyword>
<keyword evidence="3 11" id="KW-0347">Helicase</keyword>
<evidence type="ECO:0000256" key="6">
    <source>
        <dbReference type="PROSITE-ProRule" id="PRU00552"/>
    </source>
</evidence>
<comment type="similarity">
    <text evidence="5">Belongs to the DEAD box helicase family.</text>
</comment>
<dbReference type="PROSITE" id="PS51194">
    <property type="entry name" value="HELICASE_CTER"/>
    <property type="match status" value="1"/>
</dbReference>
<keyword evidence="1" id="KW-0547">Nucleotide-binding</keyword>
<dbReference type="SMART" id="SM00490">
    <property type="entry name" value="HELICc"/>
    <property type="match status" value="1"/>
</dbReference>
<dbReference type="Proteomes" id="UP001596152">
    <property type="component" value="Unassembled WGS sequence"/>
</dbReference>
<name>A0ABW0FW98_9CAUL</name>
<dbReference type="InterPro" id="IPR011545">
    <property type="entry name" value="DEAD/DEAH_box_helicase_dom"/>
</dbReference>
<organism evidence="11 12">
    <name type="scientific">Brevundimonas staleyi</name>
    <dbReference type="NCBI Taxonomy" id="74326"/>
    <lineage>
        <taxon>Bacteria</taxon>
        <taxon>Pseudomonadati</taxon>
        <taxon>Pseudomonadota</taxon>
        <taxon>Alphaproteobacteria</taxon>
        <taxon>Caulobacterales</taxon>
        <taxon>Caulobacteraceae</taxon>
        <taxon>Brevundimonas</taxon>
    </lineage>
</organism>
<feature type="region of interest" description="Disordered" evidence="7">
    <location>
        <begin position="390"/>
        <end position="504"/>
    </location>
</feature>
<dbReference type="InterPro" id="IPR014001">
    <property type="entry name" value="Helicase_ATP-bd"/>
</dbReference>
<evidence type="ECO:0000256" key="3">
    <source>
        <dbReference type="ARBA" id="ARBA00022806"/>
    </source>
</evidence>
<sequence length="504" mass="54637">MSASFESFGLNKAILQALTTEGYVTPTPIQTQAIPSVMTGKDLLGIAQTGTGKTAAFALPILHRLAENRTAPLPRTTRALVLSPTRELATQIAESFKAYGRHLGFKVAVVFGGVKYGPQERALQGGLDVLVATPGRLLDHMQQKTLDLSSTEIFVLDEADQMLDLGFVKPIRQIVARIPAKRQNLFFSATMPSEIGKLAGELLKEPVKVQVTPQSTTVERINQSVIHIEQGRKRALLTEMFADPNYSRCLVFTKTKHGADKVAAYLEAGGVLAGAIHGNKSQPQRERTLAAFKAGKLRVLVATDIAARGIDVDGVSHVVNFELPFVPEAYVHRIGRTARAGKDGSAVSFVAGDEMKLLRDIEKVTRQKIPASDRRNDRSLQLLDQSIMASGVASKASMPDDGRGDRQQKRGPRNPHRDGVKKEHGGQPHRVRKGGGQRDRTHHGERGDRPVASTAPFDPMAADRARAAASANRPQAEAKPDGEIRRRPRGRRPSNGGKGYAAKG</sequence>
<evidence type="ECO:0000313" key="11">
    <source>
        <dbReference type="EMBL" id="MFC5344573.1"/>
    </source>
</evidence>
<dbReference type="SMART" id="SM00487">
    <property type="entry name" value="DEXDc"/>
    <property type="match status" value="1"/>
</dbReference>
<feature type="compositionally biased region" description="Basic and acidic residues" evidence="7">
    <location>
        <begin position="476"/>
        <end position="485"/>
    </location>
</feature>
<evidence type="ECO:0000256" key="4">
    <source>
        <dbReference type="ARBA" id="ARBA00022840"/>
    </source>
</evidence>
<dbReference type="GO" id="GO:0004386">
    <property type="term" value="F:helicase activity"/>
    <property type="evidence" value="ECO:0007669"/>
    <property type="project" value="UniProtKB-KW"/>
</dbReference>
<dbReference type="InterPro" id="IPR001650">
    <property type="entry name" value="Helicase_C-like"/>
</dbReference>
<feature type="compositionally biased region" description="Basic and acidic residues" evidence="7">
    <location>
        <begin position="415"/>
        <end position="426"/>
    </location>
</feature>
<dbReference type="EC" id="3.6.4.-" evidence="11"/>
<feature type="short sequence motif" description="Q motif" evidence="6">
    <location>
        <begin position="3"/>
        <end position="31"/>
    </location>
</feature>
<feature type="domain" description="Helicase C-terminal" evidence="9">
    <location>
        <begin position="236"/>
        <end position="381"/>
    </location>
</feature>
<feature type="domain" description="DEAD-box RNA helicase Q" evidence="10">
    <location>
        <begin position="3"/>
        <end position="31"/>
    </location>
</feature>
<dbReference type="PROSITE" id="PS51195">
    <property type="entry name" value="Q_MOTIF"/>
    <property type="match status" value="1"/>
</dbReference>
<evidence type="ECO:0000256" key="5">
    <source>
        <dbReference type="ARBA" id="ARBA00038437"/>
    </source>
</evidence>
<dbReference type="Pfam" id="PF00271">
    <property type="entry name" value="Helicase_C"/>
    <property type="match status" value="1"/>
</dbReference>
<dbReference type="PROSITE" id="PS51192">
    <property type="entry name" value="HELICASE_ATP_BIND_1"/>
    <property type="match status" value="1"/>
</dbReference>
<evidence type="ECO:0000313" key="12">
    <source>
        <dbReference type="Proteomes" id="UP001596152"/>
    </source>
</evidence>
<keyword evidence="4" id="KW-0067">ATP-binding</keyword>
<evidence type="ECO:0000259" key="10">
    <source>
        <dbReference type="PROSITE" id="PS51195"/>
    </source>
</evidence>
<reference evidence="12" key="1">
    <citation type="journal article" date="2019" name="Int. J. Syst. Evol. Microbiol.">
        <title>The Global Catalogue of Microorganisms (GCM) 10K type strain sequencing project: providing services to taxonomists for standard genome sequencing and annotation.</title>
        <authorList>
            <consortium name="The Broad Institute Genomics Platform"/>
            <consortium name="The Broad Institute Genome Sequencing Center for Infectious Disease"/>
            <person name="Wu L."/>
            <person name="Ma J."/>
        </authorList>
    </citation>
    <scope>NUCLEOTIDE SEQUENCE [LARGE SCALE GENOMIC DNA]</scope>
    <source>
        <strain evidence="12">JCM 12125</strain>
    </source>
</reference>
<dbReference type="EMBL" id="JBHSLF010000022">
    <property type="protein sequence ID" value="MFC5344573.1"/>
    <property type="molecule type" value="Genomic_DNA"/>
</dbReference>
<dbReference type="PANTHER" id="PTHR47959">
    <property type="entry name" value="ATP-DEPENDENT RNA HELICASE RHLE-RELATED"/>
    <property type="match status" value="1"/>
</dbReference>
<accession>A0ABW0FW98</accession>
<evidence type="ECO:0000259" key="9">
    <source>
        <dbReference type="PROSITE" id="PS51194"/>
    </source>
</evidence>
<dbReference type="InterPro" id="IPR014014">
    <property type="entry name" value="RNA_helicase_DEAD_Q_motif"/>
</dbReference>
<dbReference type="CDD" id="cd18787">
    <property type="entry name" value="SF2_C_DEAD"/>
    <property type="match status" value="1"/>
</dbReference>
<gene>
    <name evidence="11" type="ORF">ACFPIE_11660</name>
</gene>
<evidence type="ECO:0000256" key="1">
    <source>
        <dbReference type="ARBA" id="ARBA00022741"/>
    </source>
</evidence>
<dbReference type="Pfam" id="PF00270">
    <property type="entry name" value="DEAD"/>
    <property type="match status" value="1"/>
</dbReference>
<comment type="caution">
    <text evidence="11">The sequence shown here is derived from an EMBL/GenBank/DDBJ whole genome shotgun (WGS) entry which is preliminary data.</text>
</comment>
<evidence type="ECO:0000259" key="8">
    <source>
        <dbReference type="PROSITE" id="PS51192"/>
    </source>
</evidence>
<dbReference type="InterPro" id="IPR050079">
    <property type="entry name" value="DEAD_box_RNA_helicase"/>
</dbReference>
<dbReference type="CDD" id="cd00268">
    <property type="entry name" value="DEADc"/>
    <property type="match status" value="1"/>
</dbReference>
<dbReference type="InterPro" id="IPR044742">
    <property type="entry name" value="DEAD/DEAH_RhlB"/>
</dbReference>
<evidence type="ECO:0000256" key="7">
    <source>
        <dbReference type="SAM" id="MobiDB-lite"/>
    </source>
</evidence>
<dbReference type="Gene3D" id="3.40.50.300">
    <property type="entry name" value="P-loop containing nucleotide triphosphate hydrolases"/>
    <property type="match status" value="2"/>
</dbReference>